<dbReference type="Proteomes" id="UP001187343">
    <property type="component" value="Unassembled WGS sequence"/>
</dbReference>
<gene>
    <name evidence="1" type="ORF">Q8A67_013164</name>
</gene>
<evidence type="ECO:0000313" key="2">
    <source>
        <dbReference type="Proteomes" id="UP001187343"/>
    </source>
</evidence>
<protein>
    <submittedName>
        <fullName evidence="1">Uncharacterized protein</fullName>
    </submittedName>
</protein>
<comment type="caution">
    <text evidence="1">The sequence shown here is derived from an EMBL/GenBank/DDBJ whole genome shotgun (WGS) entry which is preliminary data.</text>
</comment>
<evidence type="ECO:0000313" key="1">
    <source>
        <dbReference type="EMBL" id="KAK2893176.1"/>
    </source>
</evidence>
<sequence>MFLLCKASRRSFINCGQILHKHHINKTINKNGDRCAAGHIRQHAGRFALPAGGSVSLCGCEQPQKIGVRPGDTREDEKDVHRDQRMEGAACTFAFCMRMM</sequence>
<organism evidence="1 2">
    <name type="scientific">Cirrhinus molitorella</name>
    <name type="common">mud carp</name>
    <dbReference type="NCBI Taxonomy" id="172907"/>
    <lineage>
        <taxon>Eukaryota</taxon>
        <taxon>Metazoa</taxon>
        <taxon>Chordata</taxon>
        <taxon>Craniata</taxon>
        <taxon>Vertebrata</taxon>
        <taxon>Euteleostomi</taxon>
        <taxon>Actinopterygii</taxon>
        <taxon>Neopterygii</taxon>
        <taxon>Teleostei</taxon>
        <taxon>Ostariophysi</taxon>
        <taxon>Cypriniformes</taxon>
        <taxon>Cyprinidae</taxon>
        <taxon>Labeoninae</taxon>
        <taxon>Labeonini</taxon>
        <taxon>Cirrhinus</taxon>
    </lineage>
</organism>
<dbReference type="EMBL" id="JAUYZG010000012">
    <property type="protein sequence ID" value="KAK2893176.1"/>
    <property type="molecule type" value="Genomic_DNA"/>
</dbReference>
<dbReference type="AlphaFoldDB" id="A0AA88TM08"/>
<keyword evidence="2" id="KW-1185">Reference proteome</keyword>
<name>A0AA88TM08_9TELE</name>
<proteinExistence type="predicted"/>
<accession>A0AA88TM08</accession>
<reference evidence="1" key="1">
    <citation type="submission" date="2023-08" db="EMBL/GenBank/DDBJ databases">
        <title>Chromosome-level Genome Assembly of mud carp (Cirrhinus molitorella).</title>
        <authorList>
            <person name="Liu H."/>
        </authorList>
    </citation>
    <scope>NUCLEOTIDE SEQUENCE</scope>
    <source>
        <strain evidence="1">Prfri</strain>
        <tissue evidence="1">Muscle</tissue>
    </source>
</reference>